<comment type="caution">
    <text evidence="1">The sequence shown here is derived from an EMBL/GenBank/DDBJ whole genome shotgun (WGS) entry which is preliminary data.</text>
</comment>
<proteinExistence type="predicted"/>
<organism evidence="1 2">
    <name type="scientific">Roseibium denhamense</name>
    <dbReference type="NCBI Taxonomy" id="76305"/>
    <lineage>
        <taxon>Bacteria</taxon>
        <taxon>Pseudomonadati</taxon>
        <taxon>Pseudomonadota</taxon>
        <taxon>Alphaproteobacteria</taxon>
        <taxon>Hyphomicrobiales</taxon>
        <taxon>Stappiaceae</taxon>
        <taxon>Roseibium</taxon>
    </lineage>
</organism>
<gene>
    <name evidence="1" type="ORF">SAMN06265374_4458</name>
</gene>
<evidence type="ECO:0000313" key="2">
    <source>
        <dbReference type="Proteomes" id="UP001157914"/>
    </source>
</evidence>
<sequence length="81" mass="9281">MPHETLHEFLAANRLRPRPNLPPQAVSALRADGFLNESGTLNREFGSEQLRIGKSAPQKQLQALFIKVRQSYQSMFWFLKA</sequence>
<reference evidence="1 2" key="1">
    <citation type="submission" date="2017-05" db="EMBL/GenBank/DDBJ databases">
        <authorList>
            <person name="Varghese N."/>
            <person name="Submissions S."/>
        </authorList>
    </citation>
    <scope>NUCLEOTIDE SEQUENCE [LARGE SCALE GENOMIC DNA]</scope>
    <source>
        <strain evidence="1 2">DSM 15949</strain>
    </source>
</reference>
<keyword evidence="2" id="KW-1185">Reference proteome</keyword>
<protein>
    <submittedName>
        <fullName evidence="1">Uncharacterized protein</fullName>
    </submittedName>
</protein>
<dbReference type="EMBL" id="FXTT01000008">
    <property type="protein sequence ID" value="SMP37022.1"/>
    <property type="molecule type" value="Genomic_DNA"/>
</dbReference>
<evidence type="ECO:0000313" key="1">
    <source>
        <dbReference type="EMBL" id="SMP37022.1"/>
    </source>
</evidence>
<name>A0ABY1PMA7_9HYPH</name>
<dbReference type="Proteomes" id="UP001157914">
    <property type="component" value="Unassembled WGS sequence"/>
</dbReference>
<accession>A0ABY1PMA7</accession>